<dbReference type="InterPro" id="IPR014876">
    <property type="entry name" value="DEK_C"/>
</dbReference>
<name>A0A812DQG3_ACAPH</name>
<dbReference type="PROSITE" id="PS51998">
    <property type="entry name" value="DEK_C"/>
    <property type="match status" value="1"/>
</dbReference>
<evidence type="ECO:0000313" key="4">
    <source>
        <dbReference type="EMBL" id="CAE1304038.1"/>
    </source>
</evidence>
<dbReference type="Pfam" id="PF08766">
    <property type="entry name" value="DEK_C"/>
    <property type="match status" value="1"/>
</dbReference>
<dbReference type="AlphaFoldDB" id="A0A812DQG3"/>
<dbReference type="InterPro" id="IPR019835">
    <property type="entry name" value="SWIB_domain"/>
</dbReference>
<sequence>MAGISNAVLVQSIRKILKGADLSSLSAKKVRRKLEEKFGADLTDRKKEIDKILMKLISEEDEEQSEAESEEQQEDRGSFENDDDDDDDDNDDDNDDDRKDCSKQNSASNGLSDQSMDEDEDQEEEEEEGQSNQSQSDDSHSKKEKHGKSHHSDKKNDSELNDEQLAKKLQEEENNFRSRPRSVKRVPAPPKKERKTKEGKARVSIYSKPCILSGELASVMGTDRMARKDVVKRMWEIVRERKLEDPKNKQFMLCDEQLQRVFGRKRVRTFGMMKHLKSHIKDAVD</sequence>
<feature type="compositionally biased region" description="Basic and acidic residues" evidence="1">
    <location>
        <begin position="154"/>
        <end position="176"/>
    </location>
</feature>
<evidence type="ECO:0000259" key="3">
    <source>
        <dbReference type="PROSITE" id="PS51998"/>
    </source>
</evidence>
<evidence type="ECO:0000259" key="2">
    <source>
        <dbReference type="PROSITE" id="PS51925"/>
    </source>
</evidence>
<dbReference type="CDD" id="cd10567">
    <property type="entry name" value="SWIB-MDM2_like"/>
    <property type="match status" value="1"/>
</dbReference>
<feature type="compositionally biased region" description="Acidic residues" evidence="1">
    <location>
        <begin position="115"/>
        <end position="129"/>
    </location>
</feature>
<proteinExistence type="predicted"/>
<dbReference type="PANTHER" id="PTHR13844">
    <property type="entry name" value="SWI/SNF-RELATED MATRIX-ASSOCIATED ACTIN-DEPENDENT REGULATOR OF CHROMATIN SUBFAMILY D"/>
    <property type="match status" value="1"/>
</dbReference>
<feature type="domain" description="DEK-C" evidence="3">
    <location>
        <begin position="3"/>
        <end position="58"/>
    </location>
</feature>
<evidence type="ECO:0000256" key="1">
    <source>
        <dbReference type="SAM" id="MobiDB-lite"/>
    </source>
</evidence>
<dbReference type="SUPFAM" id="SSF47592">
    <property type="entry name" value="SWIB/MDM2 domain"/>
    <property type="match status" value="1"/>
</dbReference>
<dbReference type="Pfam" id="PF02201">
    <property type="entry name" value="SWIB"/>
    <property type="match status" value="1"/>
</dbReference>
<feature type="compositionally biased region" description="Basic residues" evidence="1">
    <location>
        <begin position="142"/>
        <end position="153"/>
    </location>
</feature>
<comment type="caution">
    <text evidence="4">The sequence shown here is derived from an EMBL/GenBank/DDBJ whole genome shotgun (WGS) entry which is preliminary data.</text>
</comment>
<dbReference type="OrthoDB" id="10251073at2759"/>
<organism evidence="4 5">
    <name type="scientific">Acanthosepion pharaonis</name>
    <name type="common">Pharaoh cuttlefish</name>
    <name type="synonym">Sepia pharaonis</name>
    <dbReference type="NCBI Taxonomy" id="158019"/>
    <lineage>
        <taxon>Eukaryota</taxon>
        <taxon>Metazoa</taxon>
        <taxon>Spiralia</taxon>
        <taxon>Lophotrochozoa</taxon>
        <taxon>Mollusca</taxon>
        <taxon>Cephalopoda</taxon>
        <taxon>Coleoidea</taxon>
        <taxon>Decapodiformes</taxon>
        <taxon>Sepiida</taxon>
        <taxon>Sepiina</taxon>
        <taxon>Sepiidae</taxon>
        <taxon>Acanthosepion</taxon>
    </lineage>
</organism>
<dbReference type="PROSITE" id="PS51925">
    <property type="entry name" value="SWIB_MDM2"/>
    <property type="match status" value="1"/>
</dbReference>
<dbReference type="InterPro" id="IPR003121">
    <property type="entry name" value="SWIB_MDM2_domain"/>
</dbReference>
<dbReference type="Gene3D" id="1.10.10.60">
    <property type="entry name" value="Homeodomain-like"/>
    <property type="match status" value="1"/>
</dbReference>
<dbReference type="InterPro" id="IPR036885">
    <property type="entry name" value="SWIB_MDM2_dom_sf"/>
</dbReference>
<evidence type="ECO:0000313" key="5">
    <source>
        <dbReference type="Proteomes" id="UP000597762"/>
    </source>
</evidence>
<feature type="compositionally biased region" description="Acidic residues" evidence="1">
    <location>
        <begin position="59"/>
        <end position="73"/>
    </location>
</feature>
<keyword evidence="5" id="KW-1185">Reference proteome</keyword>
<dbReference type="Proteomes" id="UP000597762">
    <property type="component" value="Unassembled WGS sequence"/>
</dbReference>
<feature type="compositionally biased region" description="Acidic residues" evidence="1">
    <location>
        <begin position="80"/>
        <end position="95"/>
    </location>
</feature>
<protein>
    <submittedName>
        <fullName evidence="4">UAF30</fullName>
    </submittedName>
</protein>
<dbReference type="SMART" id="SM00151">
    <property type="entry name" value="SWIB"/>
    <property type="match status" value="1"/>
</dbReference>
<dbReference type="EMBL" id="CAHIKZ030003782">
    <property type="protein sequence ID" value="CAE1304038.1"/>
    <property type="molecule type" value="Genomic_DNA"/>
</dbReference>
<feature type="region of interest" description="Disordered" evidence="1">
    <location>
        <begin position="54"/>
        <end position="201"/>
    </location>
</feature>
<dbReference type="Gene3D" id="1.10.245.10">
    <property type="entry name" value="SWIB/MDM2 domain"/>
    <property type="match status" value="1"/>
</dbReference>
<feature type="domain" description="DM2" evidence="2">
    <location>
        <begin position="205"/>
        <end position="282"/>
    </location>
</feature>
<dbReference type="SUPFAM" id="SSF109715">
    <property type="entry name" value="DEK C-terminal domain"/>
    <property type="match status" value="1"/>
</dbReference>
<reference evidence="4" key="1">
    <citation type="submission" date="2021-01" db="EMBL/GenBank/DDBJ databases">
        <authorList>
            <person name="Li R."/>
            <person name="Bekaert M."/>
        </authorList>
    </citation>
    <scope>NUCLEOTIDE SEQUENCE</scope>
    <source>
        <strain evidence="4">Farmed</strain>
    </source>
</reference>
<gene>
    <name evidence="4" type="ORF">SPHA_56731</name>
</gene>
<accession>A0A812DQG3</accession>